<keyword evidence="5" id="KW-1185">Reference proteome</keyword>
<dbReference type="InterPro" id="IPR032675">
    <property type="entry name" value="LRR_dom_sf"/>
</dbReference>
<dbReference type="STRING" id="43700.ENSMALP00000019796"/>
<dbReference type="AlphaFoldDB" id="A0A3Q3QTH0"/>
<dbReference type="SUPFAM" id="SSF52047">
    <property type="entry name" value="RNI-like"/>
    <property type="match status" value="1"/>
</dbReference>
<dbReference type="Gene3D" id="3.80.10.10">
    <property type="entry name" value="Ribonuclease Inhibitor"/>
    <property type="match status" value="1"/>
</dbReference>
<reference evidence="4" key="1">
    <citation type="submission" date="2025-08" db="UniProtKB">
        <authorList>
            <consortium name="Ensembl"/>
        </authorList>
    </citation>
    <scope>IDENTIFICATION</scope>
</reference>
<evidence type="ECO:0000256" key="1">
    <source>
        <dbReference type="ARBA" id="ARBA00022614"/>
    </source>
</evidence>
<evidence type="ECO:0008006" key="6">
    <source>
        <dbReference type="Google" id="ProtNLM"/>
    </source>
</evidence>
<dbReference type="Pfam" id="PF13516">
    <property type="entry name" value="LRR_6"/>
    <property type="match status" value="3"/>
</dbReference>
<evidence type="ECO:0000256" key="2">
    <source>
        <dbReference type="ARBA" id="ARBA00022737"/>
    </source>
</evidence>
<dbReference type="PANTHER" id="PTHR24106">
    <property type="entry name" value="NACHT, LRR AND CARD DOMAINS-CONTAINING"/>
    <property type="match status" value="1"/>
</dbReference>
<evidence type="ECO:0000256" key="3">
    <source>
        <dbReference type="SAM" id="SignalP"/>
    </source>
</evidence>
<feature type="signal peptide" evidence="3">
    <location>
        <begin position="1"/>
        <end position="22"/>
    </location>
</feature>
<dbReference type="SMART" id="SM00368">
    <property type="entry name" value="LRR_RI"/>
    <property type="match status" value="3"/>
</dbReference>
<keyword evidence="1" id="KW-0433">Leucine-rich repeat</keyword>
<protein>
    <recommendedName>
        <fullName evidence="6">SPRY-associated domain-containing protein</fullName>
    </recommendedName>
</protein>
<dbReference type="InterPro" id="IPR001611">
    <property type="entry name" value="Leu-rich_rpt"/>
</dbReference>
<feature type="chain" id="PRO_5018717468" description="SPRY-associated domain-containing protein" evidence="3">
    <location>
        <begin position="23"/>
        <end position="179"/>
    </location>
</feature>
<sequence length="179" mass="19736">METKASPSVFMFVLWCVDETSCASLASSLKSNPSHLRELDLNLNKVQDIGVSLLCVGMESPHCRLEALRLKGCQITDEGCASLASALKSNPSHLKELDLSLNKVQNTGANLLSAGLESPQWRLKTEVSRAWTIIFWPQNIGISLNSLQQKCPQMLVSQVVFLLFNILNSLKTLTFSLKC</sequence>
<accession>A0A3Q3QTH0</accession>
<name>A0A3Q3QTH0_MONAL</name>
<keyword evidence="3" id="KW-0732">Signal</keyword>
<dbReference type="Proteomes" id="UP000261600">
    <property type="component" value="Unplaced"/>
</dbReference>
<evidence type="ECO:0000313" key="5">
    <source>
        <dbReference type="Proteomes" id="UP000261600"/>
    </source>
</evidence>
<proteinExistence type="predicted"/>
<dbReference type="Ensembl" id="ENSMALT00000020185.1">
    <property type="protein sequence ID" value="ENSMALP00000019796.1"/>
    <property type="gene ID" value="ENSMALG00000013816.1"/>
</dbReference>
<evidence type="ECO:0000313" key="4">
    <source>
        <dbReference type="Ensembl" id="ENSMALP00000019796.1"/>
    </source>
</evidence>
<dbReference type="InterPro" id="IPR051261">
    <property type="entry name" value="NLR"/>
</dbReference>
<keyword evidence="2" id="KW-0677">Repeat</keyword>
<reference evidence="4" key="2">
    <citation type="submission" date="2025-09" db="UniProtKB">
        <authorList>
            <consortium name="Ensembl"/>
        </authorList>
    </citation>
    <scope>IDENTIFICATION</scope>
</reference>
<organism evidence="4 5">
    <name type="scientific">Monopterus albus</name>
    <name type="common">Swamp eel</name>
    <dbReference type="NCBI Taxonomy" id="43700"/>
    <lineage>
        <taxon>Eukaryota</taxon>
        <taxon>Metazoa</taxon>
        <taxon>Chordata</taxon>
        <taxon>Craniata</taxon>
        <taxon>Vertebrata</taxon>
        <taxon>Euteleostomi</taxon>
        <taxon>Actinopterygii</taxon>
        <taxon>Neopterygii</taxon>
        <taxon>Teleostei</taxon>
        <taxon>Neoteleostei</taxon>
        <taxon>Acanthomorphata</taxon>
        <taxon>Anabantaria</taxon>
        <taxon>Synbranchiformes</taxon>
        <taxon>Synbranchidae</taxon>
        <taxon>Monopterus</taxon>
    </lineage>
</organism>